<gene>
    <name evidence="1" type="ORF">E4Q08_22980</name>
</gene>
<sequence length="68" mass="7609">MKIDAQIRIAGMEALINALRLVEAESFMISASRDRLNHAAWRRYGLPGVSLSVLVQSANRHAEQQFSL</sequence>
<dbReference type="RefSeq" id="WP_169072124.1">
    <property type="nucleotide sequence ID" value="NZ_JAZKUC010000001.1"/>
</dbReference>
<accession>A0ABX1TGD7</accession>
<dbReference type="Proteomes" id="UP000886469">
    <property type="component" value="Unassembled WGS sequence"/>
</dbReference>
<proteinExistence type="predicted"/>
<reference evidence="1" key="1">
    <citation type="submission" date="2019-03" db="EMBL/GenBank/DDBJ databases">
        <title>Metabolic reconstructions from genomes of highly enriched 'Candidatus Accumulibacter' and 'Candidatus Competibacter' bioreactor populations.</title>
        <authorList>
            <person name="Annavajhala M.K."/>
            <person name="Welles L."/>
            <person name="Abbas B."/>
            <person name="Sorokin D."/>
            <person name="Park H."/>
            <person name="Van Loosdrecht M."/>
            <person name="Chandran K."/>
        </authorList>
    </citation>
    <scope>NUCLEOTIDE SEQUENCE</scope>
    <source>
        <strain evidence="1">SBR_L</strain>
    </source>
</reference>
<protein>
    <submittedName>
        <fullName evidence="1">Uncharacterized protein</fullName>
    </submittedName>
</protein>
<comment type="caution">
    <text evidence="1">The sequence shown here is derived from an EMBL/GenBank/DDBJ whole genome shotgun (WGS) entry which is preliminary data.</text>
</comment>
<keyword evidence="2" id="KW-1185">Reference proteome</keyword>
<evidence type="ECO:0000313" key="2">
    <source>
        <dbReference type="Proteomes" id="UP000886469"/>
    </source>
</evidence>
<dbReference type="EMBL" id="SPMX01000103">
    <property type="protein sequence ID" value="NMQ07892.1"/>
    <property type="molecule type" value="Genomic_DNA"/>
</dbReference>
<name>A0ABX1TGD7_9PROT</name>
<evidence type="ECO:0000313" key="1">
    <source>
        <dbReference type="EMBL" id="NMQ07892.1"/>
    </source>
</evidence>
<organism evidence="1 2">
    <name type="scientific">Candidatus Accumulibacter contiguus</name>
    <dbReference type="NCBI Taxonomy" id="2954381"/>
    <lineage>
        <taxon>Bacteria</taxon>
        <taxon>Pseudomonadati</taxon>
        <taxon>Pseudomonadota</taxon>
        <taxon>Betaproteobacteria</taxon>
        <taxon>Candidatus Accumulibacter</taxon>
    </lineage>
</organism>